<dbReference type="EMBL" id="JABXWP010000016">
    <property type="protein sequence ID" value="NVO88934.1"/>
    <property type="molecule type" value="Genomic_DNA"/>
</dbReference>
<dbReference type="Gene3D" id="3.90.220.20">
    <property type="entry name" value="DNA methylase specificity domains"/>
    <property type="match status" value="1"/>
</dbReference>
<organism evidence="3 4">
    <name type="scientific">Lacticaseibacillus rhamnosus</name>
    <name type="common">Lactobacillus rhamnosus</name>
    <dbReference type="NCBI Taxonomy" id="47715"/>
    <lineage>
        <taxon>Bacteria</taxon>
        <taxon>Bacillati</taxon>
        <taxon>Bacillota</taxon>
        <taxon>Bacilli</taxon>
        <taxon>Lactobacillales</taxon>
        <taxon>Lactobacillaceae</taxon>
        <taxon>Lacticaseibacillus</taxon>
    </lineage>
</organism>
<evidence type="ECO:0000313" key="4">
    <source>
        <dbReference type="Proteomes" id="UP000542889"/>
    </source>
</evidence>
<evidence type="ECO:0000313" key="3">
    <source>
        <dbReference type="EMBL" id="NVO88934.1"/>
    </source>
</evidence>
<accession>A0A7Y7QH06</accession>
<sequence length="146" mass="16580">MIDFSSYERVKLIDVADFERAKKGHIYPSGSSTFQISATRGQIGYLDHPQTVKSKDAVITPAAGINGRYFNLILQKNVDEFMHKYATGLNVQLDELGFFPIEICNSETQEAIARMLMFVGDKESEAHDELNYLLELKQALLQRMML</sequence>
<name>A0A7Y7QH06_LACRH</name>
<keyword evidence="2" id="KW-0238">DNA-binding</keyword>
<keyword evidence="3" id="KW-0378">Hydrolase</keyword>
<dbReference type="Proteomes" id="UP000542889">
    <property type="component" value="Unassembled WGS sequence"/>
</dbReference>
<dbReference type="InterPro" id="IPR044946">
    <property type="entry name" value="Restrct_endonuc_typeI_TRD_sf"/>
</dbReference>
<keyword evidence="1" id="KW-0680">Restriction system</keyword>
<comment type="caution">
    <text evidence="3">The sequence shown here is derived from an EMBL/GenBank/DDBJ whole genome shotgun (WGS) entry which is preliminary data.</text>
</comment>
<keyword evidence="3" id="KW-0255">Endonuclease</keyword>
<dbReference type="Gene3D" id="1.10.287.1120">
    <property type="entry name" value="Bipartite methylase S protein"/>
    <property type="match status" value="1"/>
</dbReference>
<reference evidence="3 4" key="1">
    <citation type="submission" date="2020-06" db="EMBL/GenBank/DDBJ databases">
        <title>Lactobacillus rhamnosus QC,genome.</title>
        <authorList>
            <person name="Yi H."/>
            <person name="Jin M."/>
        </authorList>
    </citation>
    <scope>NUCLEOTIDE SEQUENCE [LARGE SCALE GENOMIC DNA]</scope>
    <source>
        <strain evidence="3 4">QC</strain>
    </source>
</reference>
<dbReference type="SUPFAM" id="SSF116734">
    <property type="entry name" value="DNA methylase specificity domain"/>
    <property type="match status" value="1"/>
</dbReference>
<dbReference type="GO" id="GO:0009307">
    <property type="term" value="P:DNA restriction-modification system"/>
    <property type="evidence" value="ECO:0007669"/>
    <property type="project" value="UniProtKB-KW"/>
</dbReference>
<evidence type="ECO:0000256" key="2">
    <source>
        <dbReference type="ARBA" id="ARBA00023125"/>
    </source>
</evidence>
<dbReference type="GO" id="GO:0004519">
    <property type="term" value="F:endonuclease activity"/>
    <property type="evidence" value="ECO:0007669"/>
    <property type="project" value="UniProtKB-KW"/>
</dbReference>
<dbReference type="RefSeq" id="WP_176818377.1">
    <property type="nucleotide sequence ID" value="NZ_JABXWP010000016.1"/>
</dbReference>
<proteinExistence type="predicted"/>
<keyword evidence="3" id="KW-0540">Nuclease</keyword>
<gene>
    <name evidence="3" type="ORF">HWN39_10635</name>
</gene>
<dbReference type="GO" id="GO:0003677">
    <property type="term" value="F:DNA binding"/>
    <property type="evidence" value="ECO:0007669"/>
    <property type="project" value="UniProtKB-KW"/>
</dbReference>
<evidence type="ECO:0000256" key="1">
    <source>
        <dbReference type="ARBA" id="ARBA00022747"/>
    </source>
</evidence>
<protein>
    <submittedName>
        <fullName evidence="3">Restriction endonuclease subunit S</fullName>
    </submittedName>
</protein>
<dbReference type="AlphaFoldDB" id="A0A7Y7QH06"/>